<dbReference type="CDD" id="cd06257">
    <property type="entry name" value="DnaJ"/>
    <property type="match status" value="1"/>
</dbReference>
<dbReference type="PANTHER" id="PTHR45188">
    <property type="entry name" value="DNAJ PROTEIN P58IPK HOMOLOG"/>
    <property type="match status" value="1"/>
</dbReference>
<dbReference type="Gene3D" id="1.10.287.110">
    <property type="entry name" value="DnaJ domain"/>
    <property type="match status" value="1"/>
</dbReference>
<evidence type="ECO:0000256" key="1">
    <source>
        <dbReference type="ARBA" id="ARBA00022737"/>
    </source>
</evidence>
<feature type="transmembrane region" description="Helical" evidence="4">
    <location>
        <begin position="120"/>
        <end position="141"/>
    </location>
</feature>
<dbReference type="RefSeq" id="WP_377505443.1">
    <property type="nucleotide sequence ID" value="NZ_JBHULU010000012.1"/>
</dbReference>
<dbReference type="PRINTS" id="PR00625">
    <property type="entry name" value="JDOMAIN"/>
</dbReference>
<dbReference type="Proteomes" id="UP001597544">
    <property type="component" value="Unassembled WGS sequence"/>
</dbReference>
<keyword evidence="4" id="KW-0812">Transmembrane</keyword>
<dbReference type="PANTHER" id="PTHR45188:SF2">
    <property type="entry name" value="DNAJ HOMOLOG SUBFAMILY C MEMBER 7"/>
    <property type="match status" value="1"/>
</dbReference>
<accession>A0ABW5IPJ7</accession>
<evidence type="ECO:0000313" key="7">
    <source>
        <dbReference type="Proteomes" id="UP001597544"/>
    </source>
</evidence>
<feature type="repeat" description="TPR" evidence="3">
    <location>
        <begin position="216"/>
        <end position="249"/>
    </location>
</feature>
<dbReference type="SUPFAM" id="SSF48452">
    <property type="entry name" value="TPR-like"/>
    <property type="match status" value="2"/>
</dbReference>
<dbReference type="PROSITE" id="PS50076">
    <property type="entry name" value="DNAJ_2"/>
    <property type="match status" value="1"/>
</dbReference>
<dbReference type="InterPro" id="IPR018253">
    <property type="entry name" value="DnaJ_domain_CS"/>
</dbReference>
<keyword evidence="1" id="KW-0677">Repeat</keyword>
<dbReference type="SUPFAM" id="SSF46565">
    <property type="entry name" value="Chaperone J-domain"/>
    <property type="match status" value="1"/>
</dbReference>
<dbReference type="PROSITE" id="PS00636">
    <property type="entry name" value="DNAJ_1"/>
    <property type="match status" value="1"/>
</dbReference>
<dbReference type="PROSITE" id="PS50005">
    <property type="entry name" value="TPR"/>
    <property type="match status" value="1"/>
</dbReference>
<evidence type="ECO:0000256" key="4">
    <source>
        <dbReference type="SAM" id="Phobius"/>
    </source>
</evidence>
<dbReference type="Pfam" id="PF00226">
    <property type="entry name" value="DnaJ"/>
    <property type="match status" value="1"/>
</dbReference>
<dbReference type="InterPro" id="IPR011990">
    <property type="entry name" value="TPR-like_helical_dom_sf"/>
</dbReference>
<dbReference type="SMART" id="SM00028">
    <property type="entry name" value="TPR"/>
    <property type="match status" value="4"/>
</dbReference>
<evidence type="ECO:0000313" key="6">
    <source>
        <dbReference type="EMBL" id="MFD2513920.1"/>
    </source>
</evidence>
<dbReference type="InterPro" id="IPR019734">
    <property type="entry name" value="TPR_rpt"/>
</dbReference>
<proteinExistence type="predicted"/>
<reference evidence="7" key="1">
    <citation type="journal article" date="2019" name="Int. J. Syst. Evol. Microbiol.">
        <title>The Global Catalogue of Microorganisms (GCM) 10K type strain sequencing project: providing services to taxonomists for standard genome sequencing and annotation.</title>
        <authorList>
            <consortium name="The Broad Institute Genomics Platform"/>
            <consortium name="The Broad Institute Genome Sequencing Center for Infectious Disease"/>
            <person name="Wu L."/>
            <person name="Ma J."/>
        </authorList>
    </citation>
    <scope>NUCLEOTIDE SEQUENCE [LARGE SCALE GENOMIC DNA]</scope>
    <source>
        <strain evidence="7">KCTC 42498</strain>
    </source>
</reference>
<dbReference type="Gene3D" id="1.25.40.10">
    <property type="entry name" value="Tetratricopeptide repeat domain"/>
    <property type="match status" value="3"/>
</dbReference>
<evidence type="ECO:0000256" key="2">
    <source>
        <dbReference type="ARBA" id="ARBA00022803"/>
    </source>
</evidence>
<organism evidence="6 7">
    <name type="scientific">Pontibacter locisalis</name>
    <dbReference type="NCBI Taxonomy" id="1719035"/>
    <lineage>
        <taxon>Bacteria</taxon>
        <taxon>Pseudomonadati</taxon>
        <taxon>Bacteroidota</taxon>
        <taxon>Cytophagia</taxon>
        <taxon>Cytophagales</taxon>
        <taxon>Hymenobacteraceae</taxon>
        <taxon>Pontibacter</taxon>
    </lineage>
</organism>
<dbReference type="SMART" id="SM00271">
    <property type="entry name" value="DnaJ"/>
    <property type="match status" value="1"/>
</dbReference>
<keyword evidence="4" id="KW-0472">Membrane</keyword>
<dbReference type="InterPro" id="IPR036869">
    <property type="entry name" value="J_dom_sf"/>
</dbReference>
<evidence type="ECO:0000259" key="5">
    <source>
        <dbReference type="PROSITE" id="PS50076"/>
    </source>
</evidence>
<sequence>MDQNLYSILGISVTATMLEVKAAYKKLALRYHPDRNPGNMQAEEMFKLVNTAYQTLSNPGKRARYDLRLQYLRERQRVLRQQQPSQYDARYYQTREPAGVSERYYRPIRREEKRFSRKDWYITVSFIAVLLTFSLLLKFVMDHVTGEDKYKTALTYMEDGKYSSAHRLLSDAIHFMPDNAAAYEARARIELDINEDYNAALSDLNKVFSLRDRPSAQVYFMRGRSYQHLAKYEQAERDLTHALELNEELWSAYLARGEVRLFFLKKYHAAVNDLTTFLQHEKVGTKDWVAALTYRGFGYYKLMDYLAAEQDYRMALYVDKQNGRVLYLLGRAELEQQMSDSACFHFYQAYQHGYSAALFEFRANCED</sequence>
<protein>
    <submittedName>
        <fullName evidence="6">DnaJ domain-containing protein</fullName>
    </submittedName>
</protein>
<keyword evidence="4" id="KW-1133">Transmembrane helix</keyword>
<keyword evidence="2 3" id="KW-0802">TPR repeat</keyword>
<comment type="caution">
    <text evidence="6">The sequence shown here is derived from an EMBL/GenBank/DDBJ whole genome shotgun (WGS) entry which is preliminary data.</text>
</comment>
<gene>
    <name evidence="6" type="ORF">ACFSRY_08595</name>
</gene>
<dbReference type="InterPro" id="IPR001623">
    <property type="entry name" value="DnaJ_domain"/>
</dbReference>
<feature type="domain" description="J" evidence="5">
    <location>
        <begin position="4"/>
        <end position="69"/>
    </location>
</feature>
<evidence type="ECO:0000256" key="3">
    <source>
        <dbReference type="PROSITE-ProRule" id="PRU00339"/>
    </source>
</evidence>
<keyword evidence="7" id="KW-1185">Reference proteome</keyword>
<dbReference type="EMBL" id="JBHULU010000012">
    <property type="protein sequence ID" value="MFD2513920.1"/>
    <property type="molecule type" value="Genomic_DNA"/>
</dbReference>
<name>A0ABW5IPJ7_9BACT</name>